<protein>
    <submittedName>
        <fullName evidence="1">Uncharacterized protein</fullName>
    </submittedName>
</protein>
<evidence type="ECO:0000313" key="1">
    <source>
        <dbReference type="EMBL" id="GBM02182.1"/>
    </source>
</evidence>
<gene>
    <name evidence="1" type="ORF">AVEN_190602_1</name>
</gene>
<proteinExistence type="predicted"/>
<name>A0A4Y2CCL7_ARAVE</name>
<comment type="caution">
    <text evidence="1">The sequence shown here is derived from an EMBL/GenBank/DDBJ whole genome shotgun (WGS) entry which is preliminary data.</text>
</comment>
<keyword evidence="2" id="KW-1185">Reference proteome</keyword>
<accession>A0A4Y2CCL7</accession>
<dbReference type="AlphaFoldDB" id="A0A4Y2CCL7"/>
<sequence>MSNKYSRYITITRAFLISEKISFISPRKQKRASKRNNNRRMWKTHPYLKPPSFHRNQIYRQNDRLCKVEGKTPTKIFFQAREHLMKVRRAPLGVETPLLQKEGGRRRKKRIISVSLTITFERKSTHLLAEQKGVENLLRLRSPWGCRGLTWNGRSAQSVTRSRSYRLEIPRPASQNRPACSVAKFSATATVHIPVRYLASSWSGGAQPIIENYLSFEFGVEHIDHPFLQNLLSVSLAGF</sequence>
<reference evidence="1 2" key="1">
    <citation type="journal article" date="2019" name="Sci. Rep.">
        <title>Orb-weaving spider Araneus ventricosus genome elucidates the spidroin gene catalogue.</title>
        <authorList>
            <person name="Kono N."/>
            <person name="Nakamura H."/>
            <person name="Ohtoshi R."/>
            <person name="Moran D.A.P."/>
            <person name="Shinohara A."/>
            <person name="Yoshida Y."/>
            <person name="Fujiwara M."/>
            <person name="Mori M."/>
            <person name="Tomita M."/>
            <person name="Arakawa K."/>
        </authorList>
    </citation>
    <scope>NUCLEOTIDE SEQUENCE [LARGE SCALE GENOMIC DNA]</scope>
</reference>
<dbReference type="EMBL" id="BGPR01000177">
    <property type="protein sequence ID" value="GBM02182.1"/>
    <property type="molecule type" value="Genomic_DNA"/>
</dbReference>
<dbReference type="Proteomes" id="UP000499080">
    <property type="component" value="Unassembled WGS sequence"/>
</dbReference>
<organism evidence="1 2">
    <name type="scientific">Araneus ventricosus</name>
    <name type="common">Orbweaver spider</name>
    <name type="synonym">Epeira ventricosa</name>
    <dbReference type="NCBI Taxonomy" id="182803"/>
    <lineage>
        <taxon>Eukaryota</taxon>
        <taxon>Metazoa</taxon>
        <taxon>Ecdysozoa</taxon>
        <taxon>Arthropoda</taxon>
        <taxon>Chelicerata</taxon>
        <taxon>Arachnida</taxon>
        <taxon>Araneae</taxon>
        <taxon>Araneomorphae</taxon>
        <taxon>Entelegynae</taxon>
        <taxon>Araneoidea</taxon>
        <taxon>Araneidae</taxon>
        <taxon>Araneus</taxon>
    </lineage>
</organism>
<evidence type="ECO:0000313" key="2">
    <source>
        <dbReference type="Proteomes" id="UP000499080"/>
    </source>
</evidence>